<dbReference type="SMART" id="SM00129">
    <property type="entry name" value="KISc"/>
    <property type="match status" value="1"/>
</dbReference>
<dbReference type="InterPro" id="IPR001752">
    <property type="entry name" value="Kinesin_motor_dom"/>
</dbReference>
<organism evidence="13 14">
    <name type="scientific">Polypedilum vanderplanki</name>
    <name type="common">Sleeping chironomid midge</name>
    <dbReference type="NCBI Taxonomy" id="319348"/>
    <lineage>
        <taxon>Eukaryota</taxon>
        <taxon>Metazoa</taxon>
        <taxon>Ecdysozoa</taxon>
        <taxon>Arthropoda</taxon>
        <taxon>Hexapoda</taxon>
        <taxon>Insecta</taxon>
        <taxon>Pterygota</taxon>
        <taxon>Neoptera</taxon>
        <taxon>Endopterygota</taxon>
        <taxon>Diptera</taxon>
        <taxon>Nematocera</taxon>
        <taxon>Chironomoidea</taxon>
        <taxon>Chironomidae</taxon>
        <taxon>Chironominae</taxon>
        <taxon>Polypedilum</taxon>
        <taxon>Polypedilum</taxon>
    </lineage>
</organism>
<name>A0A9J6CBK4_POLVA</name>
<dbReference type="PRINTS" id="PR00380">
    <property type="entry name" value="KINESINHEAVY"/>
</dbReference>
<dbReference type="GO" id="GO:0003777">
    <property type="term" value="F:microtubule motor activity"/>
    <property type="evidence" value="ECO:0007669"/>
    <property type="project" value="InterPro"/>
</dbReference>
<evidence type="ECO:0000313" key="13">
    <source>
        <dbReference type="EMBL" id="KAG5679529.1"/>
    </source>
</evidence>
<evidence type="ECO:0000256" key="9">
    <source>
        <dbReference type="PROSITE-ProRule" id="PRU00283"/>
    </source>
</evidence>
<gene>
    <name evidence="13" type="ORF">PVAND_009090</name>
</gene>
<evidence type="ECO:0000256" key="2">
    <source>
        <dbReference type="ARBA" id="ARBA00022490"/>
    </source>
</evidence>
<dbReference type="SUPFAM" id="SSF52540">
    <property type="entry name" value="P-loop containing nucleoside triphosphate hydrolases"/>
    <property type="match status" value="1"/>
</dbReference>
<proteinExistence type="inferred from homology"/>
<keyword evidence="6 10" id="KW-0175">Coiled coil</keyword>
<dbReference type="GO" id="GO:0008017">
    <property type="term" value="F:microtubule binding"/>
    <property type="evidence" value="ECO:0007669"/>
    <property type="project" value="InterPro"/>
</dbReference>
<dbReference type="PANTHER" id="PTHR47969">
    <property type="entry name" value="CHROMOSOME-ASSOCIATED KINESIN KIF4A-RELATED"/>
    <property type="match status" value="1"/>
</dbReference>
<feature type="compositionally biased region" description="Basic and acidic residues" evidence="11">
    <location>
        <begin position="258"/>
        <end position="268"/>
    </location>
</feature>
<evidence type="ECO:0000256" key="10">
    <source>
        <dbReference type="SAM" id="Coils"/>
    </source>
</evidence>
<feature type="region of interest" description="Disordered" evidence="11">
    <location>
        <begin position="258"/>
        <end position="304"/>
    </location>
</feature>
<feature type="compositionally biased region" description="Acidic residues" evidence="11">
    <location>
        <begin position="285"/>
        <end position="301"/>
    </location>
</feature>
<keyword evidence="7" id="KW-0505">Motor protein</keyword>
<evidence type="ECO:0000256" key="5">
    <source>
        <dbReference type="ARBA" id="ARBA00022840"/>
    </source>
</evidence>
<reference evidence="13" key="1">
    <citation type="submission" date="2021-03" db="EMBL/GenBank/DDBJ databases">
        <title>Chromosome level genome of the anhydrobiotic midge Polypedilum vanderplanki.</title>
        <authorList>
            <person name="Yoshida Y."/>
            <person name="Kikawada T."/>
            <person name="Gusev O."/>
        </authorList>
    </citation>
    <scope>NUCLEOTIDE SEQUENCE</scope>
    <source>
        <strain evidence="13">NIAS01</strain>
        <tissue evidence="13">Whole body or cell culture</tissue>
    </source>
</reference>
<dbReference type="Pfam" id="PF00225">
    <property type="entry name" value="Kinesin"/>
    <property type="match status" value="1"/>
</dbReference>
<evidence type="ECO:0000256" key="3">
    <source>
        <dbReference type="ARBA" id="ARBA00022701"/>
    </source>
</evidence>
<evidence type="ECO:0000256" key="6">
    <source>
        <dbReference type="ARBA" id="ARBA00023054"/>
    </source>
</evidence>
<dbReference type="EMBL" id="JADBJN010000002">
    <property type="protein sequence ID" value="KAG5679529.1"/>
    <property type="molecule type" value="Genomic_DNA"/>
</dbReference>
<keyword evidence="2" id="KW-0963">Cytoplasm</keyword>
<evidence type="ECO:0000256" key="4">
    <source>
        <dbReference type="ARBA" id="ARBA00022741"/>
    </source>
</evidence>
<comment type="similarity">
    <text evidence="9">Belongs to the TRAFAC class myosin-kinesin ATPase superfamily. Kinesin family.</text>
</comment>
<dbReference type="PROSITE" id="PS50067">
    <property type="entry name" value="KINESIN_MOTOR_2"/>
    <property type="match status" value="1"/>
</dbReference>
<keyword evidence="4" id="KW-0547">Nucleotide-binding</keyword>
<dbReference type="InterPro" id="IPR036961">
    <property type="entry name" value="Kinesin_motor_dom_sf"/>
</dbReference>
<comment type="caution">
    <text evidence="9">Lacks conserved residue(s) required for the propagation of feature annotation.</text>
</comment>
<dbReference type="InterPro" id="IPR027417">
    <property type="entry name" value="P-loop_NTPase"/>
</dbReference>
<evidence type="ECO:0000256" key="8">
    <source>
        <dbReference type="ARBA" id="ARBA00023212"/>
    </source>
</evidence>
<dbReference type="PANTHER" id="PTHR47969:SF21">
    <property type="entry name" value="KINESIN-LIKE PROTEIN"/>
    <property type="match status" value="1"/>
</dbReference>
<evidence type="ECO:0000256" key="1">
    <source>
        <dbReference type="ARBA" id="ARBA00004245"/>
    </source>
</evidence>
<dbReference type="GO" id="GO:0007018">
    <property type="term" value="P:microtubule-based movement"/>
    <property type="evidence" value="ECO:0007669"/>
    <property type="project" value="InterPro"/>
</dbReference>
<dbReference type="Proteomes" id="UP001107558">
    <property type="component" value="Chromosome 2"/>
</dbReference>
<keyword evidence="8" id="KW-0206">Cytoskeleton</keyword>
<dbReference type="AlphaFoldDB" id="A0A9J6CBK4"/>
<protein>
    <recommendedName>
        <fullName evidence="12">Kinesin motor domain-containing protein</fullName>
    </recommendedName>
</protein>
<evidence type="ECO:0000313" key="14">
    <source>
        <dbReference type="Proteomes" id="UP001107558"/>
    </source>
</evidence>
<dbReference type="GO" id="GO:0005874">
    <property type="term" value="C:microtubule"/>
    <property type="evidence" value="ECO:0007669"/>
    <property type="project" value="UniProtKB-KW"/>
</dbReference>
<keyword evidence="5" id="KW-0067">ATP-binding</keyword>
<dbReference type="GO" id="GO:0005524">
    <property type="term" value="F:ATP binding"/>
    <property type="evidence" value="ECO:0007669"/>
    <property type="project" value="UniProtKB-KW"/>
</dbReference>
<evidence type="ECO:0000256" key="7">
    <source>
        <dbReference type="ARBA" id="ARBA00023175"/>
    </source>
</evidence>
<dbReference type="InterPro" id="IPR027640">
    <property type="entry name" value="Kinesin-like_fam"/>
</dbReference>
<feature type="region of interest" description="Disordered" evidence="11">
    <location>
        <begin position="615"/>
        <end position="637"/>
    </location>
</feature>
<comment type="subcellular location">
    <subcellularLocation>
        <location evidence="1">Cytoplasm</location>
        <location evidence="1">Cytoskeleton</location>
    </subcellularLocation>
</comment>
<dbReference type="OrthoDB" id="3176171at2759"/>
<feature type="coiled-coil region" evidence="10">
    <location>
        <begin position="406"/>
        <end position="444"/>
    </location>
</feature>
<keyword evidence="3" id="KW-0493">Microtubule</keyword>
<sequence>MEGTRESPEQKGIIPRAFEQIWNTINRTQNMNFLVEVSYLEIYMEELRDLLKPGNNNLEIKERENGICVPNLHSVLCKSVEDMLNVMNIGNKNRTVGFTNMNEHSSRSHAVFIIKIEMCEMDSTAIKVGCLNLVDLAGSERQSKTGATAERLKEASKINRALSSLGNVISALAEKSPHVPYRDSKLTRLLQDSLGGNSKTIMIANIGPSEYNYNETLTTLRYASRAKTIQNKPVKNEDPQDTKLREYQQEIARLKKLISERQSKEKSVSKRKRSARIRKMSESEKSEEEEEEESEEAQDDSFNEKQMQAIDAEGNQAIEREKEITNELAKKLAELEGQLTRGGKNILDTYTERQMELEKKLSEIAERKKREIEMQQQLELQEESTMEIRETFTSLQQEVELKTRKLKKCYAKCISLKQEIQDTKEEHNRDRRELEMTQNDLIKELKRLLLIIDNFVPLEVKSRLYTQAHYDEEQEEWNLSTNMLNENQLKVRPVAITQNRRPISEYSINAIKTSSGLNSIRFKNENIINHELDMPLRTTYEYKNPKISASLQAVLAEAMQTEDDIDITGESYKSQMKARLDRITNPQPPEPVTHRATQIRARSSVRTAAESRMSLVESKKAQSTLKKFPQTRGLIPK</sequence>
<accession>A0A9J6CBK4</accession>
<evidence type="ECO:0000256" key="11">
    <source>
        <dbReference type="SAM" id="MobiDB-lite"/>
    </source>
</evidence>
<feature type="domain" description="Kinesin motor" evidence="12">
    <location>
        <begin position="1"/>
        <end position="229"/>
    </location>
</feature>
<keyword evidence="14" id="KW-1185">Reference proteome</keyword>
<dbReference type="Gene3D" id="3.40.850.10">
    <property type="entry name" value="Kinesin motor domain"/>
    <property type="match status" value="1"/>
</dbReference>
<evidence type="ECO:0000259" key="12">
    <source>
        <dbReference type="PROSITE" id="PS50067"/>
    </source>
</evidence>
<feature type="compositionally biased region" description="Basic residues" evidence="11">
    <location>
        <begin position="269"/>
        <end position="278"/>
    </location>
</feature>
<comment type="caution">
    <text evidence="13">The sequence shown here is derived from an EMBL/GenBank/DDBJ whole genome shotgun (WGS) entry which is preliminary data.</text>
</comment>